<dbReference type="SUPFAM" id="SSF46689">
    <property type="entry name" value="Homeodomain-like"/>
    <property type="match status" value="1"/>
</dbReference>
<organism evidence="1 2">
    <name type="scientific">Coprococcus eutactus</name>
    <dbReference type="NCBI Taxonomy" id="33043"/>
    <lineage>
        <taxon>Bacteria</taxon>
        <taxon>Bacillati</taxon>
        <taxon>Bacillota</taxon>
        <taxon>Clostridia</taxon>
        <taxon>Lachnospirales</taxon>
        <taxon>Lachnospiraceae</taxon>
        <taxon>Coprococcus</taxon>
    </lineage>
</organism>
<dbReference type="Gene3D" id="1.10.357.10">
    <property type="entry name" value="Tetracycline Repressor, domain 2"/>
    <property type="match status" value="1"/>
</dbReference>
<dbReference type="OrthoDB" id="66596at2"/>
<dbReference type="InterPro" id="IPR009057">
    <property type="entry name" value="Homeodomain-like_sf"/>
</dbReference>
<protein>
    <recommendedName>
        <fullName evidence="3">TetR/AcrR family transcriptional regulator</fullName>
    </recommendedName>
</protein>
<evidence type="ECO:0000313" key="1">
    <source>
        <dbReference type="EMBL" id="RGS41758.1"/>
    </source>
</evidence>
<dbReference type="EMBL" id="QRVK01000017">
    <property type="protein sequence ID" value="RGS41758.1"/>
    <property type="molecule type" value="Genomic_DNA"/>
</dbReference>
<dbReference type="AlphaFoldDB" id="A0A412IRL4"/>
<evidence type="ECO:0000313" key="2">
    <source>
        <dbReference type="Proteomes" id="UP000283295"/>
    </source>
</evidence>
<proteinExistence type="predicted"/>
<evidence type="ECO:0008006" key="3">
    <source>
        <dbReference type="Google" id="ProtNLM"/>
    </source>
</evidence>
<name>A0A412IRL4_9FIRM</name>
<dbReference type="Proteomes" id="UP000283295">
    <property type="component" value="Unassembled WGS sequence"/>
</dbReference>
<gene>
    <name evidence="1" type="ORF">DWX94_08140</name>
</gene>
<reference evidence="1 2" key="1">
    <citation type="submission" date="2018-08" db="EMBL/GenBank/DDBJ databases">
        <title>A genome reference for cultivated species of the human gut microbiota.</title>
        <authorList>
            <person name="Zou Y."/>
            <person name="Xue W."/>
            <person name="Luo G."/>
        </authorList>
    </citation>
    <scope>NUCLEOTIDE SEQUENCE [LARGE SCALE GENOMIC DNA]</scope>
    <source>
        <strain evidence="1 2">AF22-21</strain>
    </source>
</reference>
<sequence length="177" mass="19915">MAAIKKIDNECLLNAAYDLVRREGLASLSARRLAVAASCSTQPIYENFSGMSKVIEITTQRMNDAFAELVSTVGKQENAGYAKQGIEICRYADEERVLFRHFVADNSRGMEMLDNKWNSEMLKEIYGVGGDQAEKVDRAMKDYILGKAFLVNAGYEKFDADKIERDVNAYLEFAINK</sequence>
<comment type="caution">
    <text evidence="1">The sequence shown here is derived from an EMBL/GenBank/DDBJ whole genome shotgun (WGS) entry which is preliminary data.</text>
</comment>
<accession>A0A412IRL4</accession>